<proteinExistence type="predicted"/>
<organism evidence="2 3">
    <name type="scientific">Candidatus Aphodosoma intestinipullorum</name>
    <dbReference type="NCBI Taxonomy" id="2840674"/>
    <lineage>
        <taxon>Bacteria</taxon>
        <taxon>Pseudomonadati</taxon>
        <taxon>Bacteroidota</taxon>
        <taxon>Bacteroidia</taxon>
        <taxon>Bacteroidales</taxon>
        <taxon>Candidatus Aphodosoma</taxon>
    </lineage>
</organism>
<dbReference type="SUPFAM" id="SSF54427">
    <property type="entry name" value="NTF2-like"/>
    <property type="match status" value="1"/>
</dbReference>
<feature type="chain" id="PRO_5038063611" evidence="1">
    <location>
        <begin position="21"/>
        <end position="129"/>
    </location>
</feature>
<sequence length="129" mass="14529">MKSIIKSIGLALVIAVCAMAVCSCDKTMTPSEVVGAYFNQLQKGHLKKAYSYTCWDKKEVEETIEKLEGLNIRIKDFETLSEVIADDGESAVVNVRYTYVYAFDNSETMEDTVEEEINLILIDGQWKIS</sequence>
<dbReference type="EMBL" id="JADIMV010000026">
    <property type="protein sequence ID" value="MBO8439285.1"/>
    <property type="molecule type" value="Genomic_DNA"/>
</dbReference>
<dbReference type="AlphaFoldDB" id="A0A940DII3"/>
<name>A0A940DII3_9BACT</name>
<evidence type="ECO:0000313" key="2">
    <source>
        <dbReference type="EMBL" id="MBO8439285.1"/>
    </source>
</evidence>
<keyword evidence="1" id="KW-0732">Signal</keyword>
<reference evidence="2" key="2">
    <citation type="journal article" date="2021" name="PeerJ">
        <title>Extensive microbial diversity within the chicken gut microbiome revealed by metagenomics and culture.</title>
        <authorList>
            <person name="Gilroy R."/>
            <person name="Ravi A."/>
            <person name="Getino M."/>
            <person name="Pursley I."/>
            <person name="Horton D.L."/>
            <person name="Alikhan N.F."/>
            <person name="Baker D."/>
            <person name="Gharbi K."/>
            <person name="Hall N."/>
            <person name="Watson M."/>
            <person name="Adriaenssens E.M."/>
            <person name="Foster-Nyarko E."/>
            <person name="Jarju S."/>
            <person name="Secka A."/>
            <person name="Antonio M."/>
            <person name="Oren A."/>
            <person name="Chaudhuri R.R."/>
            <person name="La Ragione R."/>
            <person name="Hildebrand F."/>
            <person name="Pallen M.J."/>
        </authorList>
    </citation>
    <scope>NUCLEOTIDE SEQUENCE</scope>
    <source>
        <strain evidence="2">3924</strain>
    </source>
</reference>
<comment type="caution">
    <text evidence="2">The sequence shown here is derived from an EMBL/GenBank/DDBJ whole genome shotgun (WGS) entry which is preliminary data.</text>
</comment>
<dbReference type="Proteomes" id="UP000712007">
    <property type="component" value="Unassembled WGS sequence"/>
</dbReference>
<reference evidence="2" key="1">
    <citation type="submission" date="2020-10" db="EMBL/GenBank/DDBJ databases">
        <authorList>
            <person name="Gilroy R."/>
        </authorList>
    </citation>
    <scope>NUCLEOTIDE SEQUENCE</scope>
    <source>
        <strain evidence="2">3924</strain>
    </source>
</reference>
<gene>
    <name evidence="2" type="ORF">IAC51_01385</name>
</gene>
<evidence type="ECO:0000313" key="3">
    <source>
        <dbReference type="Proteomes" id="UP000712007"/>
    </source>
</evidence>
<dbReference type="Gene3D" id="3.10.450.50">
    <property type="match status" value="1"/>
</dbReference>
<feature type="signal peptide" evidence="1">
    <location>
        <begin position="1"/>
        <end position="20"/>
    </location>
</feature>
<protein>
    <submittedName>
        <fullName evidence="2">DUF4878 domain-containing protein</fullName>
    </submittedName>
</protein>
<accession>A0A940DII3</accession>
<dbReference type="PROSITE" id="PS51257">
    <property type="entry name" value="PROKAR_LIPOPROTEIN"/>
    <property type="match status" value="1"/>
</dbReference>
<evidence type="ECO:0000256" key="1">
    <source>
        <dbReference type="SAM" id="SignalP"/>
    </source>
</evidence>
<dbReference type="InterPro" id="IPR032710">
    <property type="entry name" value="NTF2-like_dom_sf"/>
</dbReference>